<evidence type="ECO:0000256" key="2">
    <source>
        <dbReference type="ARBA" id="ARBA00023125"/>
    </source>
</evidence>
<reference evidence="5 6" key="1">
    <citation type="journal article" date="2011" name="J. Bacteriol.">
        <title>Complete genome sequence of seawater bacterium Glaciecola nitratireducens FR1064T.</title>
        <authorList>
            <person name="Bian F."/>
            <person name="Qin Q.L."/>
            <person name="Xie B.B."/>
            <person name="Shu Y.L."/>
            <person name="Zhang X.Y."/>
            <person name="Yu Y."/>
            <person name="Chen B."/>
            <person name="Chen X.L."/>
            <person name="Zhou B.C."/>
            <person name="Zhang Y.Z."/>
        </authorList>
    </citation>
    <scope>NUCLEOTIDE SEQUENCE [LARGE SCALE GENOMIC DNA]</scope>
    <source>
        <strain evidence="6">JCM 12485 / KCTC 12276 / FR1064</strain>
    </source>
</reference>
<dbReference type="HOGENOM" id="CLU_047522_1_3_6"/>
<keyword evidence="6" id="KW-1185">Reference proteome</keyword>
<dbReference type="RefSeq" id="WP_014110362.1">
    <property type="nucleotide sequence ID" value="NC_016041.1"/>
</dbReference>
<dbReference type="Proteomes" id="UP000009282">
    <property type="component" value="Chromosome"/>
</dbReference>
<evidence type="ECO:0000256" key="3">
    <source>
        <dbReference type="ARBA" id="ARBA00023163"/>
    </source>
</evidence>
<dbReference type="Pfam" id="PF12625">
    <property type="entry name" value="Arabinose_bd"/>
    <property type="match status" value="1"/>
</dbReference>
<evidence type="ECO:0000256" key="1">
    <source>
        <dbReference type="ARBA" id="ARBA00023015"/>
    </source>
</evidence>
<dbReference type="InterPro" id="IPR032687">
    <property type="entry name" value="AraC-type_N"/>
</dbReference>
<evidence type="ECO:0000313" key="6">
    <source>
        <dbReference type="Proteomes" id="UP000009282"/>
    </source>
</evidence>
<dbReference type="PANTHER" id="PTHR47894">
    <property type="entry name" value="HTH-TYPE TRANSCRIPTIONAL REGULATOR GADX"/>
    <property type="match status" value="1"/>
</dbReference>
<evidence type="ECO:0000313" key="5">
    <source>
        <dbReference type="EMBL" id="AEP31491.1"/>
    </source>
</evidence>
<dbReference type="PROSITE" id="PS01124">
    <property type="entry name" value="HTH_ARAC_FAMILY_2"/>
    <property type="match status" value="1"/>
</dbReference>
<dbReference type="eggNOG" id="COG2207">
    <property type="taxonomic scope" value="Bacteria"/>
</dbReference>
<name>G4QN72_GLANF</name>
<evidence type="ECO:0000259" key="4">
    <source>
        <dbReference type="PROSITE" id="PS01124"/>
    </source>
</evidence>
<keyword evidence="3" id="KW-0804">Transcription</keyword>
<dbReference type="STRING" id="1085623.GNIT_3397"/>
<dbReference type="PANTHER" id="PTHR47894:SF1">
    <property type="entry name" value="HTH-TYPE TRANSCRIPTIONAL REGULATOR VQSM"/>
    <property type="match status" value="1"/>
</dbReference>
<dbReference type="EMBL" id="CP003060">
    <property type="protein sequence ID" value="AEP31491.1"/>
    <property type="molecule type" value="Genomic_DNA"/>
</dbReference>
<accession>G4QN72</accession>
<keyword evidence="1" id="KW-0805">Transcription regulation</keyword>
<dbReference type="GO" id="GO:0003700">
    <property type="term" value="F:DNA-binding transcription factor activity"/>
    <property type="evidence" value="ECO:0007669"/>
    <property type="project" value="InterPro"/>
</dbReference>
<dbReference type="GO" id="GO:0000976">
    <property type="term" value="F:transcription cis-regulatory region binding"/>
    <property type="evidence" value="ECO:0007669"/>
    <property type="project" value="TreeGrafter"/>
</dbReference>
<dbReference type="SMART" id="SM00342">
    <property type="entry name" value="HTH_ARAC"/>
    <property type="match status" value="1"/>
</dbReference>
<protein>
    <submittedName>
        <fullName evidence="5">AraC family transcriptional regulator</fullName>
    </submittedName>
</protein>
<dbReference type="OrthoDB" id="5582699at2"/>
<dbReference type="Pfam" id="PF12833">
    <property type="entry name" value="HTH_18"/>
    <property type="match status" value="1"/>
</dbReference>
<organism evidence="5 6">
    <name type="scientific">Glaciecola nitratireducens (strain JCM 12485 / KCTC 12276 / FR1064)</name>
    <dbReference type="NCBI Taxonomy" id="1085623"/>
    <lineage>
        <taxon>Bacteria</taxon>
        <taxon>Pseudomonadati</taxon>
        <taxon>Pseudomonadota</taxon>
        <taxon>Gammaproteobacteria</taxon>
        <taxon>Alteromonadales</taxon>
        <taxon>Alteromonadaceae</taxon>
        <taxon>Brumicola</taxon>
    </lineage>
</organism>
<proteinExistence type="predicted"/>
<keyword evidence="2" id="KW-0238">DNA-binding</keyword>
<dbReference type="AlphaFoldDB" id="G4QN72"/>
<dbReference type="SUPFAM" id="SSF46689">
    <property type="entry name" value="Homeodomain-like"/>
    <property type="match status" value="1"/>
</dbReference>
<feature type="domain" description="HTH araC/xylS-type" evidence="4">
    <location>
        <begin position="236"/>
        <end position="338"/>
    </location>
</feature>
<dbReference type="Gene3D" id="1.10.10.60">
    <property type="entry name" value="Homeodomain-like"/>
    <property type="match status" value="1"/>
</dbReference>
<dbReference type="InterPro" id="IPR009057">
    <property type="entry name" value="Homeodomain-like_sf"/>
</dbReference>
<sequence length="340" mass="38985">MPNYYSTLSGWLIPFSRAMESNGLNFQAECTECQISLTDLNNLESRLAADKLATLMRHCNQKLNRRDFATEVAKHFHPSMFHALGYAMMSSSSLHDALERLARYKRVVSNTCTIEMTEHDNDLLFEMHIDTYPDSKRPVLEACLVETFLATIVTFSRELVGSNMSPKMVKLTAAKPDIDDEYLEAFFNCPVEYACESNSLTFSREVADTKLMVGNTIITQIHEKILDELLNRIDKDDLIYLVKTIIYRELPMGAPSQNDIAKQLGMSLRNLQRKLVDKGTTYKDLLDTTRKKLALDYIRQQHISFSETGYLVGFASVSNFNRAFKRWTNKTPTEYRSSEM</sequence>
<dbReference type="KEGG" id="gni:GNIT_3397"/>
<dbReference type="InterPro" id="IPR018060">
    <property type="entry name" value="HTH_AraC"/>
</dbReference>
<dbReference type="GO" id="GO:0005829">
    <property type="term" value="C:cytosol"/>
    <property type="evidence" value="ECO:0007669"/>
    <property type="project" value="TreeGrafter"/>
</dbReference>
<gene>
    <name evidence="5" type="ordered locus">GNIT_3397</name>
</gene>